<organism evidence="6 7">
    <name type="scientific">Microcystis aeruginosa BLCC-F108</name>
    <dbReference type="NCBI Taxonomy" id="2755317"/>
    <lineage>
        <taxon>Bacteria</taxon>
        <taxon>Bacillati</taxon>
        <taxon>Cyanobacteriota</taxon>
        <taxon>Cyanophyceae</taxon>
        <taxon>Oscillatoriophycideae</taxon>
        <taxon>Chroococcales</taxon>
        <taxon>Microcystaceae</taxon>
        <taxon>Microcystis</taxon>
    </lineage>
</organism>
<evidence type="ECO:0000256" key="2">
    <source>
        <dbReference type="ARBA" id="ARBA00010961"/>
    </source>
</evidence>
<dbReference type="Proteomes" id="UP000551499">
    <property type="component" value="Unassembled WGS sequence"/>
</dbReference>
<comment type="function">
    <text evidence="1">Required for the transposition of the insertion element.</text>
</comment>
<dbReference type="GO" id="GO:0006313">
    <property type="term" value="P:DNA transposition"/>
    <property type="evidence" value="ECO:0007669"/>
    <property type="project" value="InterPro"/>
</dbReference>
<dbReference type="InterPro" id="IPR001207">
    <property type="entry name" value="Transposase_mutator"/>
</dbReference>
<evidence type="ECO:0000256" key="3">
    <source>
        <dbReference type="ARBA" id="ARBA00022578"/>
    </source>
</evidence>
<accession>A0A841UND4</accession>
<comment type="similarity">
    <text evidence="2">Belongs to the transposase mutator family.</text>
</comment>
<dbReference type="EMBL" id="JACEGB010000349">
    <property type="protein sequence ID" value="MBC1192553.1"/>
    <property type="molecule type" value="Genomic_DNA"/>
</dbReference>
<protein>
    <submittedName>
        <fullName evidence="6">Transposase</fullName>
    </submittedName>
</protein>
<name>A0A841UND4_MICAE</name>
<sequence length="312" mass="36663">MKWGKQAGKQRYKCKNCGILFTGSNPSVAKINQFVWFEKWVVGKRTLEQLVTETSLSKSTIQRLFKGYLKEPPRLSVYPSERVNLLIDGTYFSRDLCLILYRDNTIKFTQLYRFSDGERYEELKEDLENLLLLGVQIESITCDGHRALLRAIRKVCPQVTLQRCVIHVQRMCRIWLSSNPKSIPGQELRRIVSTLHLVQSKQELSYWLLELANWDGRHHEFVHEKTVNPITGKYWYKHKLLRRSFSVLKSALPNLFAYLDNPRIPKSTNGLESFFGHLKTNLTIHRGLSTGNRKSFLRWYLYFKNARRKGFS</sequence>
<dbReference type="Pfam" id="PF00872">
    <property type="entry name" value="Transposase_mut"/>
    <property type="match status" value="1"/>
</dbReference>
<evidence type="ECO:0000313" key="7">
    <source>
        <dbReference type="Proteomes" id="UP000551499"/>
    </source>
</evidence>
<dbReference type="GO" id="GO:0003677">
    <property type="term" value="F:DNA binding"/>
    <property type="evidence" value="ECO:0007669"/>
    <property type="project" value="UniProtKB-KW"/>
</dbReference>
<evidence type="ECO:0000256" key="4">
    <source>
        <dbReference type="ARBA" id="ARBA00023125"/>
    </source>
</evidence>
<proteinExistence type="inferred from homology"/>
<keyword evidence="5" id="KW-0233">DNA recombination</keyword>
<evidence type="ECO:0000313" key="6">
    <source>
        <dbReference type="EMBL" id="MBC1192553.1"/>
    </source>
</evidence>
<reference evidence="6 7" key="1">
    <citation type="submission" date="2020-07" db="EMBL/GenBank/DDBJ databases">
        <title>Genomes of two Microcystis aeruginosa (Cyanobacteria) strains from Florida (USA) with disparate toxicogenic potential.</title>
        <authorList>
            <person name="Lefler F.W."/>
            <person name="Barbosa M."/>
            <person name="Berthold D.E."/>
            <person name="Laughinghouse H.D. IV."/>
        </authorList>
    </citation>
    <scope>NUCLEOTIDE SEQUENCE [LARGE SCALE GENOMIC DNA]</scope>
    <source>
        <strain evidence="6 7">BLCCF108</strain>
    </source>
</reference>
<dbReference type="GO" id="GO:0004803">
    <property type="term" value="F:transposase activity"/>
    <property type="evidence" value="ECO:0007669"/>
    <property type="project" value="InterPro"/>
</dbReference>
<comment type="caution">
    <text evidence="6">The sequence shown here is derived from an EMBL/GenBank/DDBJ whole genome shotgun (WGS) entry which is preliminary data.</text>
</comment>
<evidence type="ECO:0000256" key="5">
    <source>
        <dbReference type="ARBA" id="ARBA00023172"/>
    </source>
</evidence>
<evidence type="ECO:0000256" key="1">
    <source>
        <dbReference type="ARBA" id="ARBA00002190"/>
    </source>
</evidence>
<dbReference type="AlphaFoldDB" id="A0A841UND4"/>
<gene>
    <name evidence="6" type="ORF">H0902_17830</name>
</gene>
<keyword evidence="3" id="KW-0815">Transposition</keyword>
<keyword evidence="4" id="KW-0238">DNA-binding</keyword>